<dbReference type="Proteomes" id="UP001515480">
    <property type="component" value="Unassembled WGS sequence"/>
</dbReference>
<dbReference type="Pfam" id="PF02958">
    <property type="entry name" value="EcKL"/>
    <property type="match status" value="1"/>
</dbReference>
<name>A0AB34JK84_PRYPA</name>
<dbReference type="PANTHER" id="PTHR11012:SF30">
    <property type="entry name" value="PROTEIN KINASE-LIKE DOMAIN-CONTAINING"/>
    <property type="match status" value="1"/>
</dbReference>
<dbReference type="InterPro" id="IPR015897">
    <property type="entry name" value="CHK_kinase-like"/>
</dbReference>
<feature type="domain" description="CHK kinase-like" evidence="1">
    <location>
        <begin position="150"/>
        <end position="334"/>
    </location>
</feature>
<sequence length="419" mass="47553">MKQVAPAPPCEEKGDDLPMMKLGKRTFLGVPRSVEELSAEWLTSALRYKRLLQDDVHIISVEYKAIGDGAIGEVYAVSFTFSGPTTSPATLVAKFSPRGKAPLPSFVIRSIFKAEAHFYNDFSPATGGLCRPTCYLALYNPRRWKPTFCILLEDLQPKASFTRIGGDNPQVGILLSYMRGIARLHARWWAHPKAPPLDWVLHPAKDFGGLALRVFMRTAKLGLPALVKCFPAVCQLLLSWMPVLRKRHRFIVQECFRPPLTLTHGDAHIENAFFDERWKPDGVVFIDFGNMMFSPGVSDVAFFLLHSLGIEVRRKLEEQLLAHYHSCLITFGVDERSYPYAQCWRDYRFNMWRGLLSLCAMAPGLRKRMMKKTIGDDEMHLYEELCRRCITAMQDQCWLDLVQEGDEGCGPCSGISCCY</sequence>
<reference evidence="2 3" key="1">
    <citation type="journal article" date="2024" name="Science">
        <title>Giant polyketide synthase enzymes in the biosynthesis of giant marine polyether toxins.</title>
        <authorList>
            <person name="Fallon T.R."/>
            <person name="Shende V.V."/>
            <person name="Wierzbicki I.H."/>
            <person name="Pendleton A.L."/>
            <person name="Watervoot N.F."/>
            <person name="Auber R.P."/>
            <person name="Gonzalez D.J."/>
            <person name="Wisecaver J.H."/>
            <person name="Moore B.S."/>
        </authorList>
    </citation>
    <scope>NUCLEOTIDE SEQUENCE [LARGE SCALE GENOMIC DNA]</scope>
    <source>
        <strain evidence="2 3">12B1</strain>
    </source>
</reference>
<evidence type="ECO:0000313" key="2">
    <source>
        <dbReference type="EMBL" id="KAL1522344.1"/>
    </source>
</evidence>
<keyword evidence="3" id="KW-1185">Reference proteome</keyword>
<protein>
    <recommendedName>
        <fullName evidence="1">CHK kinase-like domain-containing protein</fullName>
    </recommendedName>
</protein>
<dbReference type="Gene3D" id="3.90.1200.10">
    <property type="match status" value="1"/>
</dbReference>
<dbReference type="SUPFAM" id="SSF56112">
    <property type="entry name" value="Protein kinase-like (PK-like)"/>
    <property type="match status" value="1"/>
</dbReference>
<dbReference type="SMART" id="SM00587">
    <property type="entry name" value="CHK"/>
    <property type="match status" value="1"/>
</dbReference>
<organism evidence="2 3">
    <name type="scientific">Prymnesium parvum</name>
    <name type="common">Toxic golden alga</name>
    <dbReference type="NCBI Taxonomy" id="97485"/>
    <lineage>
        <taxon>Eukaryota</taxon>
        <taxon>Haptista</taxon>
        <taxon>Haptophyta</taxon>
        <taxon>Prymnesiophyceae</taxon>
        <taxon>Prymnesiales</taxon>
        <taxon>Prymnesiaceae</taxon>
        <taxon>Prymnesium</taxon>
    </lineage>
</organism>
<proteinExistence type="predicted"/>
<dbReference type="PANTHER" id="PTHR11012">
    <property type="entry name" value="PROTEIN KINASE-LIKE DOMAIN-CONTAINING"/>
    <property type="match status" value="1"/>
</dbReference>
<dbReference type="EMBL" id="JBGBPQ010000006">
    <property type="protein sequence ID" value="KAL1522344.1"/>
    <property type="molecule type" value="Genomic_DNA"/>
</dbReference>
<dbReference type="AlphaFoldDB" id="A0AB34JK84"/>
<evidence type="ECO:0000313" key="3">
    <source>
        <dbReference type="Proteomes" id="UP001515480"/>
    </source>
</evidence>
<dbReference type="InterPro" id="IPR004119">
    <property type="entry name" value="EcKL"/>
</dbReference>
<comment type="caution">
    <text evidence="2">The sequence shown here is derived from an EMBL/GenBank/DDBJ whole genome shotgun (WGS) entry which is preliminary data.</text>
</comment>
<accession>A0AB34JK84</accession>
<gene>
    <name evidence="2" type="ORF">AB1Y20_017336</name>
</gene>
<dbReference type="InterPro" id="IPR011009">
    <property type="entry name" value="Kinase-like_dom_sf"/>
</dbReference>
<evidence type="ECO:0000259" key="1">
    <source>
        <dbReference type="SMART" id="SM00587"/>
    </source>
</evidence>